<dbReference type="AlphaFoldDB" id="A0ABD3WU51"/>
<evidence type="ECO:0000313" key="3">
    <source>
        <dbReference type="Proteomes" id="UP001634394"/>
    </source>
</evidence>
<feature type="region of interest" description="Disordered" evidence="1">
    <location>
        <begin position="24"/>
        <end position="51"/>
    </location>
</feature>
<dbReference type="EMBL" id="JBJQND010000005">
    <property type="protein sequence ID" value="KAL3877506.1"/>
    <property type="molecule type" value="Genomic_DNA"/>
</dbReference>
<feature type="compositionally biased region" description="Polar residues" evidence="1">
    <location>
        <begin position="81"/>
        <end position="95"/>
    </location>
</feature>
<feature type="compositionally biased region" description="Low complexity" evidence="1">
    <location>
        <begin position="127"/>
        <end position="145"/>
    </location>
</feature>
<feature type="compositionally biased region" description="Basic and acidic residues" evidence="1">
    <location>
        <begin position="96"/>
        <end position="107"/>
    </location>
</feature>
<evidence type="ECO:0000313" key="2">
    <source>
        <dbReference type="EMBL" id="KAL3877506.1"/>
    </source>
</evidence>
<feature type="region of interest" description="Disordered" evidence="1">
    <location>
        <begin position="81"/>
        <end position="172"/>
    </location>
</feature>
<gene>
    <name evidence="2" type="ORF">ACJMK2_035205</name>
</gene>
<protein>
    <submittedName>
        <fullName evidence="2">Uncharacterized protein</fullName>
    </submittedName>
</protein>
<feature type="compositionally biased region" description="Basic residues" evidence="1">
    <location>
        <begin position="108"/>
        <end position="119"/>
    </location>
</feature>
<evidence type="ECO:0000256" key="1">
    <source>
        <dbReference type="SAM" id="MobiDB-lite"/>
    </source>
</evidence>
<feature type="compositionally biased region" description="Low complexity" evidence="1">
    <location>
        <begin position="39"/>
        <end position="51"/>
    </location>
</feature>
<feature type="compositionally biased region" description="Polar residues" evidence="1">
    <location>
        <begin position="27"/>
        <end position="38"/>
    </location>
</feature>
<reference evidence="2 3" key="1">
    <citation type="submission" date="2024-11" db="EMBL/GenBank/DDBJ databases">
        <title>Chromosome-level genome assembly of the freshwater bivalve Anodonta woodiana.</title>
        <authorList>
            <person name="Chen X."/>
        </authorList>
    </citation>
    <scope>NUCLEOTIDE SEQUENCE [LARGE SCALE GENOMIC DNA]</scope>
    <source>
        <strain evidence="2">MN2024</strain>
        <tissue evidence="2">Gills</tissue>
    </source>
</reference>
<name>A0ABD3WU51_SINWO</name>
<dbReference type="Proteomes" id="UP001634394">
    <property type="component" value="Unassembled WGS sequence"/>
</dbReference>
<feature type="region of interest" description="Disordered" evidence="1">
    <location>
        <begin position="686"/>
        <end position="708"/>
    </location>
</feature>
<feature type="compositionally biased region" description="Polar residues" evidence="1">
    <location>
        <begin position="160"/>
        <end position="172"/>
    </location>
</feature>
<keyword evidence="3" id="KW-1185">Reference proteome</keyword>
<organism evidence="2 3">
    <name type="scientific">Sinanodonta woodiana</name>
    <name type="common">Chinese pond mussel</name>
    <name type="synonym">Anodonta woodiana</name>
    <dbReference type="NCBI Taxonomy" id="1069815"/>
    <lineage>
        <taxon>Eukaryota</taxon>
        <taxon>Metazoa</taxon>
        <taxon>Spiralia</taxon>
        <taxon>Lophotrochozoa</taxon>
        <taxon>Mollusca</taxon>
        <taxon>Bivalvia</taxon>
        <taxon>Autobranchia</taxon>
        <taxon>Heteroconchia</taxon>
        <taxon>Palaeoheterodonta</taxon>
        <taxon>Unionida</taxon>
        <taxon>Unionoidea</taxon>
        <taxon>Unionidae</taxon>
        <taxon>Unioninae</taxon>
        <taxon>Sinanodonta</taxon>
    </lineage>
</organism>
<feature type="region of interest" description="Disordered" evidence="1">
    <location>
        <begin position="198"/>
        <end position="233"/>
    </location>
</feature>
<feature type="compositionally biased region" description="Polar residues" evidence="1">
    <location>
        <begin position="198"/>
        <end position="227"/>
    </location>
</feature>
<proteinExistence type="predicted"/>
<accession>A0ABD3WU51</accession>
<comment type="caution">
    <text evidence="2">The sequence shown here is derived from an EMBL/GenBank/DDBJ whole genome shotgun (WGS) entry which is preliminary data.</text>
</comment>
<sequence length="796" mass="90287">MDDVKPERETFLLEFAYYGPYQEDMNRNNLTQSSSSGYPDSSTLPLSSSISSLNTSISDQQSQIKGTSLIDQNSEIKNTTEIATGTIAKTSSNSNESRDLHSKNIHEHRLKIRRKKPQHKTLLPDNISSEEQISIQESQECVSESTSGNPSGDSPAVPVQITNSTNGKMPKFSSYNTCNPSSSEIPYSFKGSLQENRIFPTSSKGAHPSGDSTFADTCSSQTSTPPVRNSGVKGTVSYCESSTDSSVIIEAENINIENLLCTEKNHYLGSFKLDAQEESENSYSKDESDKKPSFNIEYFLGDVSAREEDKSVLLKLRRRNQARMDERDQIKMMGKKHPKTLPNIIAWPDSKAEDFRTARAVPEKGLIFDKVPEFQEIIDILKYDKNAINMFVDLNKYKTNMELKADGQRDTIPNKAVEMNLFKGCKVNVNNDSDNTVANVREIYDTAESRRFCSVRLKQLKWLETNHFPHTKLYEHLKVLRKERVFPKKVKAALPHLEPAVNEDITATRSADLLKTYANVTKSISTLKKLRHGKKIKGNINEQDDKTDKQGNADQLGVPCIVVTSPSGDIRPVLYVQGYQPSRNKSALIQNFESPTLTSHPLKTTVDKRAILKELEEESSNSSLEMKNAFEEESTFDVGKLNFSYSIEQLQRKRKVKRQRAVNSWKTYCRIKRIIAAFTHGQKEERYKVKSQSKRNKSKNEDRLGRSRQMSTVTGHLRWFPFLSKADATRMTPDLLPSFQKVYSKDFLQQIVLKAMESFVVRKEIVVSDYNGETCMSITFTKPSVFKKYKMFDASK</sequence>